<organism evidence="4 5">
    <name type="scientific">Streptomyces galilaeus</name>
    <dbReference type="NCBI Taxonomy" id="33899"/>
    <lineage>
        <taxon>Bacteria</taxon>
        <taxon>Bacillati</taxon>
        <taxon>Actinomycetota</taxon>
        <taxon>Actinomycetes</taxon>
        <taxon>Kitasatosporales</taxon>
        <taxon>Streptomycetaceae</taxon>
        <taxon>Streptomyces</taxon>
    </lineage>
</organism>
<evidence type="ECO:0000256" key="2">
    <source>
        <dbReference type="ARBA" id="ARBA00022553"/>
    </source>
</evidence>
<dbReference type="InterPro" id="IPR000873">
    <property type="entry name" value="AMP-dep_synth/lig_dom"/>
</dbReference>
<dbReference type="InterPro" id="IPR020459">
    <property type="entry name" value="AMP-binding"/>
</dbReference>
<feature type="non-terminal residue" evidence="4">
    <location>
        <position position="270"/>
    </location>
</feature>
<evidence type="ECO:0000259" key="3">
    <source>
        <dbReference type="Pfam" id="PF00501"/>
    </source>
</evidence>
<dbReference type="InterPro" id="IPR020845">
    <property type="entry name" value="AMP-binding_CS"/>
</dbReference>
<keyword evidence="2" id="KW-0597">Phosphoprotein</keyword>
<dbReference type="SUPFAM" id="SSF56801">
    <property type="entry name" value="Acetyl-CoA synthetase-like"/>
    <property type="match status" value="1"/>
</dbReference>
<dbReference type="PANTHER" id="PTHR44845">
    <property type="entry name" value="CARRIER DOMAIN-CONTAINING PROTEIN"/>
    <property type="match status" value="1"/>
</dbReference>
<evidence type="ECO:0000313" key="5">
    <source>
        <dbReference type="Proteomes" id="UP001631993"/>
    </source>
</evidence>
<sequence length="270" mass="28355">MDADVSTLPGLFAVQVERDRDAVAVVFEGVSLTYGEVDARANRLARLLVAEGVGPECVVGLALPRSVDLVVAVLAVVKAGGAYLPIDLEYPADRVAFLLEDAGPVCVIAGSVDVAVGVFGGVACVVLGESGVEERLAGLSGAELEDVERLGPLVASHPAYVIYTSGSTGRPKGVVVSHAGIVNRLVWMQSRFGLGVDDRVLQKTPFGFDVSVWEFFWPLVCGAVLVVARPGGHRDPVYVGELMRREGVTTVHFVPSMLEAFMAEPAAVVG</sequence>
<dbReference type="RefSeq" id="WP_409097830.1">
    <property type="nucleotide sequence ID" value="NZ_JBJVMZ010000056.1"/>
</dbReference>
<dbReference type="EMBL" id="JBJVNE010000085">
    <property type="protein sequence ID" value="MFM9653593.1"/>
    <property type="molecule type" value="Genomic_DNA"/>
</dbReference>
<dbReference type="Gene3D" id="3.40.50.980">
    <property type="match status" value="2"/>
</dbReference>
<comment type="caution">
    <text evidence="4">The sequence shown here is derived from an EMBL/GenBank/DDBJ whole genome shotgun (WGS) entry which is preliminary data.</text>
</comment>
<dbReference type="PROSITE" id="PS00455">
    <property type="entry name" value="AMP_BINDING"/>
    <property type="match status" value="1"/>
</dbReference>
<keyword evidence="5" id="KW-1185">Reference proteome</keyword>
<accession>A0ABW9J2M0</accession>
<keyword evidence="1" id="KW-0596">Phosphopantetheine</keyword>
<name>A0ABW9J2M0_STRGJ</name>
<reference evidence="4 5" key="1">
    <citation type="submission" date="2024-12" db="EMBL/GenBank/DDBJ databases">
        <title>Forecasting of Potato common scab and diversities of Pathogenic streptomyces spp. in china.</title>
        <authorList>
            <person name="Handique U."/>
            <person name="Wu J."/>
        </authorList>
    </citation>
    <scope>NUCLEOTIDE SEQUENCE [LARGE SCALE GENOMIC DNA]</scope>
    <source>
        <strain evidence="4 5">ZRIMU1585</strain>
    </source>
</reference>
<proteinExistence type="predicted"/>
<gene>
    <name evidence="4" type="ORF">ACKI1S_46940</name>
</gene>
<dbReference type="Pfam" id="PF00501">
    <property type="entry name" value="AMP-binding"/>
    <property type="match status" value="1"/>
</dbReference>
<evidence type="ECO:0000313" key="4">
    <source>
        <dbReference type="EMBL" id="MFM9653593.1"/>
    </source>
</evidence>
<feature type="domain" description="AMP-dependent synthetase/ligase" evidence="3">
    <location>
        <begin position="12"/>
        <end position="265"/>
    </location>
</feature>
<protein>
    <submittedName>
        <fullName evidence="4">AMP-binding protein</fullName>
    </submittedName>
</protein>
<dbReference type="PANTHER" id="PTHR44845:SF7">
    <property type="entry name" value="PLIPASTATIN SYNTHASE SUBUNIT D"/>
    <property type="match status" value="1"/>
</dbReference>
<evidence type="ECO:0000256" key="1">
    <source>
        <dbReference type="ARBA" id="ARBA00022450"/>
    </source>
</evidence>
<dbReference type="PRINTS" id="PR00154">
    <property type="entry name" value="AMPBINDING"/>
</dbReference>
<dbReference type="Proteomes" id="UP001631993">
    <property type="component" value="Unassembled WGS sequence"/>
</dbReference>